<dbReference type="KEGG" id="pvt:110077905"/>
<reference evidence="11" key="1">
    <citation type="submission" date="2025-08" db="UniProtKB">
        <authorList>
            <consortium name="RefSeq"/>
        </authorList>
    </citation>
    <scope>IDENTIFICATION</scope>
</reference>
<dbReference type="SUPFAM" id="SSF57829">
    <property type="entry name" value="Zn-binding ribosomal proteins"/>
    <property type="match status" value="1"/>
</dbReference>
<keyword evidence="4" id="KW-0863">Zinc-finger</keyword>
<dbReference type="InParanoid" id="A0A6J0TJG0"/>
<proteinExistence type="inferred from homology"/>
<keyword evidence="2" id="KW-0479">Metal-binding</keyword>
<evidence type="ECO:0000256" key="8">
    <source>
        <dbReference type="ARBA" id="ARBA00023274"/>
    </source>
</evidence>
<dbReference type="GO" id="GO:0019843">
    <property type="term" value="F:rRNA binding"/>
    <property type="evidence" value="ECO:0007669"/>
    <property type="project" value="UniProtKB-KW"/>
</dbReference>
<dbReference type="PANTHER" id="PTHR10768:SF0">
    <property type="entry name" value="RIBOSOMAL PROTEIN L37"/>
    <property type="match status" value="1"/>
</dbReference>
<dbReference type="Proteomes" id="UP001652642">
    <property type="component" value="Chromosome 5"/>
</dbReference>
<dbReference type="OrthoDB" id="10259236at2759"/>
<keyword evidence="3" id="KW-0699">rRNA-binding</keyword>
<dbReference type="GO" id="GO:0006412">
    <property type="term" value="P:translation"/>
    <property type="evidence" value="ECO:0007669"/>
    <property type="project" value="InterPro"/>
</dbReference>
<evidence type="ECO:0000313" key="10">
    <source>
        <dbReference type="Proteomes" id="UP001652642"/>
    </source>
</evidence>
<evidence type="ECO:0000256" key="3">
    <source>
        <dbReference type="ARBA" id="ARBA00022730"/>
    </source>
</evidence>
<evidence type="ECO:0000256" key="1">
    <source>
        <dbReference type="ARBA" id="ARBA00009805"/>
    </source>
</evidence>
<name>A0A6J0TJG0_9SAUR</name>
<dbReference type="GO" id="GO:0008270">
    <property type="term" value="F:zinc ion binding"/>
    <property type="evidence" value="ECO:0007669"/>
    <property type="project" value="UniProtKB-KW"/>
</dbReference>
<keyword evidence="5" id="KW-0862">Zinc</keyword>
<evidence type="ECO:0000256" key="5">
    <source>
        <dbReference type="ARBA" id="ARBA00022833"/>
    </source>
</evidence>
<evidence type="ECO:0000256" key="6">
    <source>
        <dbReference type="ARBA" id="ARBA00022884"/>
    </source>
</evidence>
<evidence type="ECO:0000313" key="11">
    <source>
        <dbReference type="RefSeq" id="XP_020647145.2"/>
    </source>
</evidence>
<dbReference type="Gene3D" id="2.20.25.30">
    <property type="match status" value="1"/>
</dbReference>
<keyword evidence="10" id="KW-1185">Reference proteome</keyword>
<evidence type="ECO:0000256" key="7">
    <source>
        <dbReference type="ARBA" id="ARBA00022980"/>
    </source>
</evidence>
<sequence length="131" mass="14550">MAQDSSSEDDRGDTWGTARFPVGDLPFFFPPPFFGGILKITKGTSSFGKRCNKIHTLCRQSGTYSLPKSSCEKCGYPAKCKKKYNWRAKVKRCNTTGTGRVRYLKKVCHIFRNEGMAPKPQRTAAAASISS</sequence>
<organism evidence="10 11">
    <name type="scientific">Pogona vitticeps</name>
    <name type="common">central bearded dragon</name>
    <dbReference type="NCBI Taxonomy" id="103695"/>
    <lineage>
        <taxon>Eukaryota</taxon>
        <taxon>Metazoa</taxon>
        <taxon>Chordata</taxon>
        <taxon>Craniata</taxon>
        <taxon>Vertebrata</taxon>
        <taxon>Euteleostomi</taxon>
        <taxon>Lepidosauria</taxon>
        <taxon>Squamata</taxon>
        <taxon>Bifurcata</taxon>
        <taxon>Unidentata</taxon>
        <taxon>Episquamata</taxon>
        <taxon>Toxicofera</taxon>
        <taxon>Iguania</taxon>
        <taxon>Acrodonta</taxon>
        <taxon>Agamidae</taxon>
        <taxon>Amphibolurinae</taxon>
        <taxon>Pogona</taxon>
    </lineage>
</organism>
<accession>A0A6J0TJG0</accession>
<dbReference type="GO" id="GO:0003735">
    <property type="term" value="F:structural constituent of ribosome"/>
    <property type="evidence" value="ECO:0007669"/>
    <property type="project" value="InterPro"/>
</dbReference>
<dbReference type="InterPro" id="IPR001569">
    <property type="entry name" value="Ribosomal_eL37"/>
</dbReference>
<dbReference type="AlphaFoldDB" id="A0A6J0TJG0"/>
<dbReference type="PANTHER" id="PTHR10768">
    <property type="entry name" value="60S RIBOSOMAL PROTEIN L37"/>
    <property type="match status" value="1"/>
</dbReference>
<dbReference type="Pfam" id="PF01907">
    <property type="entry name" value="Ribosomal_L37e"/>
    <property type="match status" value="1"/>
</dbReference>
<evidence type="ECO:0000256" key="4">
    <source>
        <dbReference type="ARBA" id="ARBA00022771"/>
    </source>
</evidence>
<dbReference type="GeneID" id="110077905"/>
<keyword evidence="6" id="KW-0694">RNA-binding</keyword>
<dbReference type="GO" id="GO:0022625">
    <property type="term" value="C:cytosolic large ribosomal subunit"/>
    <property type="evidence" value="ECO:0007669"/>
    <property type="project" value="UniProtKB-ARBA"/>
</dbReference>
<evidence type="ECO:0000256" key="9">
    <source>
        <dbReference type="ARBA" id="ARBA00035332"/>
    </source>
</evidence>
<comment type="similarity">
    <text evidence="1">Belongs to the eukaryotic ribosomal protein eL37 family.</text>
</comment>
<dbReference type="InterPro" id="IPR011332">
    <property type="entry name" value="Ribosomal_zn-bd"/>
</dbReference>
<protein>
    <recommendedName>
        <fullName evidence="9">60S ribosomal protein L37</fullName>
    </recommendedName>
</protein>
<keyword evidence="7" id="KW-0689">Ribosomal protein</keyword>
<evidence type="ECO:0000256" key="2">
    <source>
        <dbReference type="ARBA" id="ARBA00022723"/>
    </source>
</evidence>
<keyword evidence="8" id="KW-0687">Ribonucleoprotein</keyword>
<dbReference type="RefSeq" id="XP_020647145.2">
    <property type="nucleotide sequence ID" value="XM_020791486.2"/>
</dbReference>
<gene>
    <name evidence="11" type="primary">LOC110077905</name>
</gene>
<dbReference type="InterPro" id="IPR011331">
    <property type="entry name" value="Ribosomal_eL37/eL43"/>
</dbReference>